<dbReference type="GO" id="GO:0005886">
    <property type="term" value="C:plasma membrane"/>
    <property type="evidence" value="ECO:0007669"/>
    <property type="project" value="UniProtKB-SubCell"/>
</dbReference>
<feature type="transmembrane region" description="Helical" evidence="6">
    <location>
        <begin position="240"/>
        <end position="265"/>
    </location>
</feature>
<dbReference type="EMBL" id="CP039375">
    <property type="protein sequence ID" value="QCD65487.1"/>
    <property type="molecule type" value="Genomic_DNA"/>
</dbReference>
<feature type="transmembrane region" description="Helical" evidence="6">
    <location>
        <begin position="303"/>
        <end position="326"/>
    </location>
</feature>
<dbReference type="SUPFAM" id="SSF103473">
    <property type="entry name" value="MFS general substrate transporter"/>
    <property type="match status" value="1"/>
</dbReference>
<name>A0A4D6KC08_9EURY</name>
<dbReference type="GO" id="GO:0022857">
    <property type="term" value="F:transmembrane transporter activity"/>
    <property type="evidence" value="ECO:0007669"/>
    <property type="project" value="InterPro"/>
</dbReference>
<dbReference type="InterPro" id="IPR020846">
    <property type="entry name" value="MFS_dom"/>
</dbReference>
<dbReference type="PANTHER" id="PTHR43124:SF3">
    <property type="entry name" value="CHLORAMPHENICOL EFFLUX PUMP RV0191"/>
    <property type="match status" value="1"/>
</dbReference>
<evidence type="ECO:0000256" key="2">
    <source>
        <dbReference type="ARBA" id="ARBA00022475"/>
    </source>
</evidence>
<evidence type="ECO:0000313" key="8">
    <source>
        <dbReference type="EMBL" id="QCD65487.1"/>
    </source>
</evidence>
<feature type="domain" description="Major facilitator superfamily (MFS) profile" evidence="7">
    <location>
        <begin position="7"/>
        <end position="394"/>
    </location>
</feature>
<protein>
    <submittedName>
        <fullName evidence="8">MFS transporter</fullName>
    </submittedName>
</protein>
<keyword evidence="2" id="KW-1003">Cell membrane</keyword>
<accession>A0A4D6KC08</accession>
<evidence type="ECO:0000259" key="7">
    <source>
        <dbReference type="PROSITE" id="PS50850"/>
    </source>
</evidence>
<feature type="transmembrane region" description="Helical" evidence="6">
    <location>
        <begin position="207"/>
        <end position="228"/>
    </location>
</feature>
<evidence type="ECO:0000256" key="1">
    <source>
        <dbReference type="ARBA" id="ARBA00004651"/>
    </source>
</evidence>
<dbReference type="RefSeq" id="WP_126967157.1">
    <property type="nucleotide sequence ID" value="NZ_CP039375.1"/>
</dbReference>
<keyword evidence="5 6" id="KW-0472">Membrane</keyword>
<reference evidence="8 9" key="2">
    <citation type="submission" date="2019-04" db="EMBL/GenBank/DDBJ databases">
        <authorList>
            <person name="Yang S."/>
            <person name="Wei W."/>
        </authorList>
    </citation>
    <scope>NUCLEOTIDE SEQUENCE [LARGE SCALE GENOMIC DNA]</scope>
    <source>
        <strain evidence="9">ZP60</strain>
    </source>
</reference>
<evidence type="ECO:0000313" key="9">
    <source>
        <dbReference type="Proteomes" id="UP000297053"/>
    </source>
</evidence>
<dbReference type="AlphaFoldDB" id="A0A4D6KC08"/>
<feature type="transmembrane region" description="Helical" evidence="6">
    <location>
        <begin position="338"/>
        <end position="362"/>
    </location>
</feature>
<dbReference type="KEGG" id="halz:E5139_07485"/>
<dbReference type="Proteomes" id="UP000297053">
    <property type="component" value="Chromosome"/>
</dbReference>
<dbReference type="InterPro" id="IPR050189">
    <property type="entry name" value="MFS_Efflux_Transporters"/>
</dbReference>
<dbReference type="InterPro" id="IPR036259">
    <property type="entry name" value="MFS_trans_sf"/>
</dbReference>
<feature type="transmembrane region" description="Helical" evidence="6">
    <location>
        <begin position="6"/>
        <end position="26"/>
    </location>
</feature>
<sequence>MTGSNRRLWTAALFATMALTGAILMIRGPVIPELRTAFDAPAWQVGLISTAGTAGYLVVVSIVGFGAGHLKPHRLIVGGLLGSALSLLAMGAAPLLAVFLVGTLVRGTMNGVLRGLNRPILSHFYPESRGRMYSYYDMTWAAGAMVGPIGVVAVLAVADWRLAYYGLAVGMALLAVVVWRLDAPAVTGTEEPFDRRELLALLRRPEIAAMIVVMFLGTGVEGGLFLWLPTYVDSVVPTGVAGLGLSAAALSSLSLSVMIAGYVPGRLLYGRLSERVGYLKILIGILALLVPTFYATFVLATGLWLLPGVVVIGALISGIFPMLVSYATDAVPRHSGPVTAVAAISSSLGVGIAPAVMGWVISGSDPGAAMRLLLVPLVAALAVVLLARVAEQRRERAGLSVAD</sequence>
<reference evidence="8 9" key="1">
    <citation type="submission" date="2019-04" db="EMBL/GenBank/DDBJ databases">
        <title>Complete genome sequence of Arthrobacter sp. ZXY-2 associated with effective atrazine degradation and salt adaptation.</title>
        <authorList>
            <person name="Zhao X."/>
        </authorList>
    </citation>
    <scope>NUCLEOTIDE SEQUENCE [LARGE SCALE GENOMIC DNA]</scope>
    <source>
        <strain evidence="9">ZP60</strain>
    </source>
</reference>
<dbReference type="PROSITE" id="PS50850">
    <property type="entry name" value="MFS"/>
    <property type="match status" value="1"/>
</dbReference>
<evidence type="ECO:0000256" key="6">
    <source>
        <dbReference type="SAM" id="Phobius"/>
    </source>
</evidence>
<feature type="transmembrane region" description="Helical" evidence="6">
    <location>
        <begin position="47"/>
        <end position="68"/>
    </location>
</feature>
<dbReference type="GeneID" id="42178767"/>
<evidence type="ECO:0000256" key="3">
    <source>
        <dbReference type="ARBA" id="ARBA00022692"/>
    </source>
</evidence>
<proteinExistence type="predicted"/>
<comment type="subcellular location">
    <subcellularLocation>
        <location evidence="1">Cell membrane</location>
        <topology evidence="1">Multi-pass membrane protein</topology>
    </subcellularLocation>
</comment>
<gene>
    <name evidence="8" type="ORF">E5139_07485</name>
</gene>
<evidence type="ECO:0000256" key="5">
    <source>
        <dbReference type="ARBA" id="ARBA00023136"/>
    </source>
</evidence>
<dbReference type="Gene3D" id="1.20.1250.20">
    <property type="entry name" value="MFS general substrate transporter like domains"/>
    <property type="match status" value="1"/>
</dbReference>
<dbReference type="Pfam" id="PF07690">
    <property type="entry name" value="MFS_1"/>
    <property type="match status" value="1"/>
</dbReference>
<feature type="transmembrane region" description="Helical" evidence="6">
    <location>
        <begin position="368"/>
        <end position="387"/>
    </location>
</feature>
<dbReference type="PANTHER" id="PTHR43124">
    <property type="entry name" value="PURINE EFFLUX PUMP PBUE"/>
    <property type="match status" value="1"/>
</dbReference>
<evidence type="ECO:0000256" key="4">
    <source>
        <dbReference type="ARBA" id="ARBA00022989"/>
    </source>
</evidence>
<dbReference type="InterPro" id="IPR011701">
    <property type="entry name" value="MFS"/>
</dbReference>
<feature type="transmembrane region" description="Helical" evidence="6">
    <location>
        <begin position="80"/>
        <end position="105"/>
    </location>
</feature>
<feature type="transmembrane region" description="Helical" evidence="6">
    <location>
        <begin position="138"/>
        <end position="158"/>
    </location>
</feature>
<organism evidence="8 9">
    <name type="scientific">Halomicrobium mukohataei</name>
    <dbReference type="NCBI Taxonomy" id="57705"/>
    <lineage>
        <taxon>Archaea</taxon>
        <taxon>Methanobacteriati</taxon>
        <taxon>Methanobacteriota</taxon>
        <taxon>Stenosarchaea group</taxon>
        <taxon>Halobacteria</taxon>
        <taxon>Halobacteriales</taxon>
        <taxon>Haloarculaceae</taxon>
        <taxon>Halomicrobium</taxon>
    </lineage>
</organism>
<keyword evidence="4 6" id="KW-1133">Transmembrane helix</keyword>
<keyword evidence="3 6" id="KW-0812">Transmembrane</keyword>
<feature type="transmembrane region" description="Helical" evidence="6">
    <location>
        <begin position="277"/>
        <end position="297"/>
    </location>
</feature>
<feature type="transmembrane region" description="Helical" evidence="6">
    <location>
        <begin position="164"/>
        <end position="186"/>
    </location>
</feature>